<accession>A0A7J7L8T9</accession>
<name>A0A7J7L8T9_9MAGN</name>
<evidence type="ECO:0000256" key="1">
    <source>
        <dbReference type="SAM" id="Phobius"/>
    </source>
</evidence>
<dbReference type="AlphaFoldDB" id="A0A7J7L8T9"/>
<evidence type="ECO:0000313" key="3">
    <source>
        <dbReference type="Proteomes" id="UP000541444"/>
    </source>
</evidence>
<proteinExistence type="predicted"/>
<evidence type="ECO:0000313" key="2">
    <source>
        <dbReference type="EMBL" id="KAF6138960.1"/>
    </source>
</evidence>
<gene>
    <name evidence="2" type="ORF">GIB67_023084</name>
</gene>
<reference evidence="2 3" key="1">
    <citation type="journal article" date="2020" name="IScience">
        <title>Genome Sequencing of the Endangered Kingdonia uniflora (Circaeasteraceae, Ranunculales) Reveals Potential Mechanisms of Evolutionary Specialization.</title>
        <authorList>
            <person name="Sun Y."/>
            <person name="Deng T."/>
            <person name="Zhang A."/>
            <person name="Moore M.J."/>
            <person name="Landis J.B."/>
            <person name="Lin N."/>
            <person name="Zhang H."/>
            <person name="Zhang X."/>
            <person name="Huang J."/>
            <person name="Zhang X."/>
            <person name="Sun H."/>
            <person name="Wang H."/>
        </authorList>
    </citation>
    <scope>NUCLEOTIDE SEQUENCE [LARGE SCALE GENOMIC DNA]</scope>
    <source>
        <strain evidence="2">TB1705</strain>
        <tissue evidence="2">Leaf</tissue>
    </source>
</reference>
<dbReference type="Proteomes" id="UP000541444">
    <property type="component" value="Unassembled WGS sequence"/>
</dbReference>
<keyword evidence="3" id="KW-1185">Reference proteome</keyword>
<keyword evidence="1" id="KW-1133">Transmembrane helix</keyword>
<comment type="caution">
    <text evidence="2">The sequence shown here is derived from an EMBL/GenBank/DDBJ whole genome shotgun (WGS) entry which is preliminary data.</text>
</comment>
<keyword evidence="1" id="KW-0812">Transmembrane</keyword>
<feature type="transmembrane region" description="Helical" evidence="1">
    <location>
        <begin position="20"/>
        <end position="50"/>
    </location>
</feature>
<protein>
    <submittedName>
        <fullName evidence="2">Uncharacterized protein</fullName>
    </submittedName>
</protein>
<feature type="non-terminal residue" evidence="2">
    <location>
        <position position="1"/>
    </location>
</feature>
<sequence length="58" mass="6712">RCILFWGIGSDFLVFKIVYLFRIFALPIISIYFSFIMCLTMVCLSSYGLLPLGHLCQK</sequence>
<dbReference type="EMBL" id="JACGCM010002536">
    <property type="protein sequence ID" value="KAF6138960.1"/>
    <property type="molecule type" value="Genomic_DNA"/>
</dbReference>
<keyword evidence="1" id="KW-0472">Membrane</keyword>
<organism evidence="2 3">
    <name type="scientific">Kingdonia uniflora</name>
    <dbReference type="NCBI Taxonomy" id="39325"/>
    <lineage>
        <taxon>Eukaryota</taxon>
        <taxon>Viridiplantae</taxon>
        <taxon>Streptophyta</taxon>
        <taxon>Embryophyta</taxon>
        <taxon>Tracheophyta</taxon>
        <taxon>Spermatophyta</taxon>
        <taxon>Magnoliopsida</taxon>
        <taxon>Ranunculales</taxon>
        <taxon>Circaeasteraceae</taxon>
        <taxon>Kingdonia</taxon>
    </lineage>
</organism>